<comment type="cofactor">
    <cofactor evidence="1">
        <name>Mg(2+)</name>
        <dbReference type="ChEBI" id="CHEBI:18420"/>
    </cofactor>
</comment>
<proteinExistence type="predicted"/>
<evidence type="ECO:0000313" key="4">
    <source>
        <dbReference type="EMBL" id="XBP71360.1"/>
    </source>
</evidence>
<dbReference type="PRINTS" id="PR00413">
    <property type="entry name" value="HADHALOGNASE"/>
</dbReference>
<protein>
    <submittedName>
        <fullName evidence="4">HAD-IA family hydrolase</fullName>
    </submittedName>
</protein>
<dbReference type="InterPro" id="IPR036412">
    <property type="entry name" value="HAD-like_sf"/>
</dbReference>
<sequence>MLDLTLIKAITLDLDDTLWPVWPAIARAEQALLDWLARHAPRTAALQAQPAARHEIREHVNGLHPELKHNLSALRSKAIRLALSRSGEDPDLAEPAFEIFFAERNRVTLFGDVPQSLEFLAGRFPLVALSNGNADIQRIGIGPYFKASLSAQQFGVGKPDPRIFRAAATAAGVQPHEVLHVGDDAALDVLAALACGMQTVWVNRTDHPWTHPAQPHETVTTLAELCQLFPA</sequence>
<dbReference type="Pfam" id="PF00702">
    <property type="entry name" value="Hydrolase"/>
    <property type="match status" value="1"/>
</dbReference>
<dbReference type="GO" id="GO:0009231">
    <property type="term" value="P:riboflavin biosynthetic process"/>
    <property type="evidence" value="ECO:0007669"/>
    <property type="project" value="TreeGrafter"/>
</dbReference>
<dbReference type="SFLD" id="SFLDS00003">
    <property type="entry name" value="Haloacid_Dehalogenase"/>
    <property type="match status" value="1"/>
</dbReference>
<dbReference type="InterPro" id="IPR051400">
    <property type="entry name" value="HAD-like_hydrolase"/>
</dbReference>
<dbReference type="EMBL" id="CP157675">
    <property type="protein sequence ID" value="XBP71360.1"/>
    <property type="molecule type" value="Genomic_DNA"/>
</dbReference>
<reference evidence="4" key="1">
    <citation type="submission" date="2024-05" db="EMBL/GenBank/DDBJ databases">
        <authorList>
            <person name="Bunk B."/>
            <person name="Swiderski J."/>
            <person name="Sproer C."/>
            <person name="Thiel V."/>
        </authorList>
    </citation>
    <scope>NUCLEOTIDE SEQUENCE</scope>
    <source>
        <strain evidence="4">DSM 17735</strain>
    </source>
</reference>
<gene>
    <name evidence="4" type="ORF">ABLV49_06040</name>
</gene>
<dbReference type="RefSeq" id="WP_349280740.1">
    <property type="nucleotide sequence ID" value="NZ_CBCSCU010000001.1"/>
</dbReference>
<dbReference type="Gene3D" id="3.40.50.1000">
    <property type="entry name" value="HAD superfamily/HAD-like"/>
    <property type="match status" value="1"/>
</dbReference>
<accession>A0AAU7LV04</accession>
<dbReference type="PANTHER" id="PTHR46470">
    <property type="entry name" value="N-ACYLNEURAMINATE-9-PHOSPHATASE"/>
    <property type="match status" value="1"/>
</dbReference>
<dbReference type="SFLD" id="SFLDG01129">
    <property type="entry name" value="C1.5:_HAD__Beta-PGM__Phosphata"/>
    <property type="match status" value="1"/>
</dbReference>
<dbReference type="SUPFAM" id="SSF56784">
    <property type="entry name" value="HAD-like"/>
    <property type="match status" value="1"/>
</dbReference>
<dbReference type="InterPro" id="IPR023214">
    <property type="entry name" value="HAD_sf"/>
</dbReference>
<dbReference type="Gene3D" id="1.20.120.1600">
    <property type="match status" value="1"/>
</dbReference>
<dbReference type="PANTHER" id="PTHR46470:SF4">
    <property type="entry name" value="5-AMINO-6-(5-PHOSPHO-D-RIBITYLAMINO)URACIL PHOSPHATASE YIGB"/>
    <property type="match status" value="1"/>
</dbReference>
<keyword evidence="2 4" id="KW-0378">Hydrolase</keyword>
<dbReference type="GO" id="GO:0016787">
    <property type="term" value="F:hydrolase activity"/>
    <property type="evidence" value="ECO:0007669"/>
    <property type="project" value="UniProtKB-KW"/>
</dbReference>
<keyword evidence="3" id="KW-0460">Magnesium</keyword>
<dbReference type="InterPro" id="IPR006439">
    <property type="entry name" value="HAD-SF_hydro_IA"/>
</dbReference>
<evidence type="ECO:0000256" key="1">
    <source>
        <dbReference type="ARBA" id="ARBA00001946"/>
    </source>
</evidence>
<organism evidence="4">
    <name type="scientific">Polaromonas hydrogenivorans</name>
    <dbReference type="NCBI Taxonomy" id="335476"/>
    <lineage>
        <taxon>Bacteria</taxon>
        <taxon>Pseudomonadati</taxon>
        <taxon>Pseudomonadota</taxon>
        <taxon>Betaproteobacteria</taxon>
        <taxon>Burkholderiales</taxon>
        <taxon>Comamonadaceae</taxon>
        <taxon>Polaromonas</taxon>
    </lineage>
</organism>
<evidence type="ECO:0000256" key="3">
    <source>
        <dbReference type="ARBA" id="ARBA00022842"/>
    </source>
</evidence>
<evidence type="ECO:0000256" key="2">
    <source>
        <dbReference type="ARBA" id="ARBA00022801"/>
    </source>
</evidence>
<dbReference type="NCBIfam" id="TIGR01549">
    <property type="entry name" value="HAD-SF-IA-v1"/>
    <property type="match status" value="1"/>
</dbReference>
<dbReference type="AlphaFoldDB" id="A0AAU7LV04"/>
<name>A0AAU7LV04_9BURK</name>
<dbReference type="NCBIfam" id="TIGR01509">
    <property type="entry name" value="HAD-SF-IA-v3"/>
    <property type="match status" value="1"/>
</dbReference>